<evidence type="ECO:0000313" key="2">
    <source>
        <dbReference type="EMBL" id="EFO24649.1"/>
    </source>
</evidence>
<sequence>MEYVASQFGYFISTYPLLTIGSTLMLSFSIITAFIFNPIIIETDIRHGFVNRNSRSVLEFQRFAEFNNASWKDMEMMAVLIQPKYLNETVLQITPQLCDEVNIISR</sequence>
<protein>
    <submittedName>
        <fullName evidence="2">Uncharacterized protein</fullName>
    </submittedName>
</protein>
<dbReference type="KEGG" id="loa:LOAG_03836"/>
<name>A0A1S0U3T2_LOALO</name>
<keyword evidence="1" id="KW-0472">Membrane</keyword>
<dbReference type="CTD" id="9941227"/>
<dbReference type="InParanoid" id="A0A1S0U3T2"/>
<dbReference type="GeneID" id="9941227"/>
<dbReference type="EMBL" id="JH712104">
    <property type="protein sequence ID" value="EFO24649.1"/>
    <property type="molecule type" value="Genomic_DNA"/>
</dbReference>
<dbReference type="RefSeq" id="XP_003139421.1">
    <property type="nucleotide sequence ID" value="XM_003139373.1"/>
</dbReference>
<proteinExistence type="predicted"/>
<dbReference type="AlphaFoldDB" id="A0A1S0U3T2"/>
<accession>A0A1S0U3T2</accession>
<feature type="transmembrane region" description="Helical" evidence="1">
    <location>
        <begin position="12"/>
        <end position="36"/>
    </location>
</feature>
<evidence type="ECO:0000256" key="1">
    <source>
        <dbReference type="SAM" id="Phobius"/>
    </source>
</evidence>
<gene>
    <name evidence="2" type="ORF">LOAG_03836</name>
</gene>
<keyword evidence="1" id="KW-1133">Transmembrane helix</keyword>
<keyword evidence="1" id="KW-0812">Transmembrane</keyword>
<organism evidence="2">
    <name type="scientific">Loa loa</name>
    <name type="common">Eye worm</name>
    <name type="synonym">Filaria loa</name>
    <dbReference type="NCBI Taxonomy" id="7209"/>
    <lineage>
        <taxon>Eukaryota</taxon>
        <taxon>Metazoa</taxon>
        <taxon>Ecdysozoa</taxon>
        <taxon>Nematoda</taxon>
        <taxon>Chromadorea</taxon>
        <taxon>Rhabditida</taxon>
        <taxon>Spirurina</taxon>
        <taxon>Spiruromorpha</taxon>
        <taxon>Filarioidea</taxon>
        <taxon>Onchocercidae</taxon>
        <taxon>Loa</taxon>
    </lineage>
</organism>
<reference evidence="2" key="1">
    <citation type="submission" date="2012-04" db="EMBL/GenBank/DDBJ databases">
        <title>The Genome Sequence of Loa loa.</title>
        <authorList>
            <consortium name="The Broad Institute Genome Sequencing Platform"/>
            <consortium name="Broad Institute Genome Sequencing Center for Infectious Disease"/>
            <person name="Nutman T.B."/>
            <person name="Fink D.L."/>
            <person name="Russ C."/>
            <person name="Young S."/>
            <person name="Zeng Q."/>
            <person name="Gargeya S."/>
            <person name="Alvarado L."/>
            <person name="Berlin A."/>
            <person name="Chapman S.B."/>
            <person name="Chen Z."/>
            <person name="Freedman E."/>
            <person name="Gellesch M."/>
            <person name="Goldberg J."/>
            <person name="Griggs A."/>
            <person name="Gujja S."/>
            <person name="Heilman E.R."/>
            <person name="Heiman D."/>
            <person name="Howarth C."/>
            <person name="Mehta T."/>
            <person name="Neiman D."/>
            <person name="Pearson M."/>
            <person name="Roberts A."/>
            <person name="Saif S."/>
            <person name="Shea T."/>
            <person name="Shenoy N."/>
            <person name="Sisk P."/>
            <person name="Stolte C."/>
            <person name="Sykes S."/>
            <person name="White J."/>
            <person name="Yandava C."/>
            <person name="Haas B."/>
            <person name="Henn M.R."/>
            <person name="Nusbaum C."/>
            <person name="Birren B."/>
        </authorList>
    </citation>
    <scope>NUCLEOTIDE SEQUENCE [LARGE SCALE GENOMIC DNA]</scope>
</reference>